<dbReference type="CDD" id="cd00060">
    <property type="entry name" value="FHA"/>
    <property type="match status" value="1"/>
</dbReference>
<dbReference type="SUPFAM" id="SSF49879">
    <property type="entry name" value="SMAD/FHA domain"/>
    <property type="match status" value="1"/>
</dbReference>
<evidence type="ECO:0000256" key="1">
    <source>
        <dbReference type="SAM" id="Coils"/>
    </source>
</evidence>
<evidence type="ECO:0000256" key="2">
    <source>
        <dbReference type="SAM" id="MobiDB-lite"/>
    </source>
</evidence>
<feature type="coiled-coil region" evidence="1">
    <location>
        <begin position="620"/>
        <end position="647"/>
    </location>
</feature>
<dbReference type="OMA" id="ANLNENH"/>
<dbReference type="Pfam" id="PF00498">
    <property type="entry name" value="FHA"/>
    <property type="match status" value="1"/>
</dbReference>
<gene>
    <name evidence="4" type="ORF">FDP41_005898</name>
</gene>
<feature type="domain" description="FHA" evidence="3">
    <location>
        <begin position="86"/>
        <end position="142"/>
    </location>
</feature>
<dbReference type="Gene3D" id="2.60.200.20">
    <property type="match status" value="1"/>
</dbReference>
<accession>A0A6A5BNI5</accession>
<dbReference type="VEuPathDB" id="AmoebaDB:NF0073930"/>
<dbReference type="EMBL" id="VFQX01000048">
    <property type="protein sequence ID" value="KAF0975145.1"/>
    <property type="molecule type" value="Genomic_DNA"/>
</dbReference>
<feature type="region of interest" description="Disordered" evidence="2">
    <location>
        <begin position="198"/>
        <end position="228"/>
    </location>
</feature>
<feature type="region of interest" description="Disordered" evidence="2">
    <location>
        <begin position="242"/>
        <end position="292"/>
    </location>
</feature>
<feature type="coiled-coil region" evidence="1">
    <location>
        <begin position="723"/>
        <end position="750"/>
    </location>
</feature>
<evidence type="ECO:0000313" key="5">
    <source>
        <dbReference type="Proteomes" id="UP000444721"/>
    </source>
</evidence>
<name>A0A6A5BNI5_NAEFO</name>
<dbReference type="SMART" id="SM00240">
    <property type="entry name" value="FHA"/>
    <property type="match status" value="1"/>
</dbReference>
<dbReference type="InterPro" id="IPR000253">
    <property type="entry name" value="FHA_dom"/>
</dbReference>
<reference evidence="4 5" key="1">
    <citation type="journal article" date="2019" name="Sci. Rep.">
        <title>Nanopore sequencing improves the draft genome of the human pathogenic amoeba Naegleria fowleri.</title>
        <authorList>
            <person name="Liechti N."/>
            <person name="Schurch N."/>
            <person name="Bruggmann R."/>
            <person name="Wittwer M."/>
        </authorList>
    </citation>
    <scope>NUCLEOTIDE SEQUENCE [LARGE SCALE GENOMIC DNA]</scope>
    <source>
        <strain evidence="4 5">ATCC 30894</strain>
    </source>
</reference>
<feature type="compositionally biased region" description="Basic and acidic residues" evidence="2">
    <location>
        <begin position="778"/>
        <end position="788"/>
    </location>
</feature>
<feature type="compositionally biased region" description="Polar residues" evidence="2">
    <location>
        <begin position="794"/>
        <end position="807"/>
    </location>
</feature>
<feature type="compositionally biased region" description="Polar residues" evidence="2">
    <location>
        <begin position="253"/>
        <end position="268"/>
    </location>
</feature>
<feature type="coiled-coil region" evidence="1">
    <location>
        <begin position="503"/>
        <end position="558"/>
    </location>
</feature>
<dbReference type="InterPro" id="IPR008984">
    <property type="entry name" value="SMAD_FHA_dom_sf"/>
</dbReference>
<dbReference type="GeneID" id="68113116"/>
<sequence>MKQNTRYASPQMTGTTSLGILATTSTVTSLQQQQQQQEATTLTSESILPANLNENHGFVAQEEEGMVYGYLRGTNESHYVLDKKRMIIGKNAETCDIVLPNSKTISGEHAKIEFRKASNNSYLCILTDLQSQNGTLVNDKRLYLDVTMKQLNSGDKLRFGFDNITYTIELLYDPEPKNRESIDERGFIGVNLNPDFKPGKSKIRRSKSFDKLPMSKKPAAKVSKQFKEKLESQQQEFKSLLEQRRTQKKSKNDPSTITFQTASGSKTVPLSELESDEEDAILSETPNEDSNEDIQLVTEKSNLHKTNGNNRENSLDKISERLVNIEKTIMQDQKKEEKDLYHMNVLVNTVHLLAHKLLNEQQHLGSQQTSEKLLDHEKSMNLKEIMIEKLTDIKKTLMSCLAQNEKKAGETEKKILEQESLRTQGLERYVTELQNELDNIRFELERKNLLIEELKRQTQDRKKDQDTIKTLRDFLDMKDKDMKEIQAQLTSHSLVGYTSEAAKSRMQNLIANLMKDLEESKRKNHEYQIRLDKRLFEWQQLKEENKKLSFRVSELQETIHRQMNDLHVVLMHKEQKINAWKSKVAELASDNNEMRYRAASFLLSLISEGDRKDTELMLKYEEVKRSLSFTQMENNELRMEINNLKDVLQYTDTHSTKHTIDMLKDKIYQMEIECSVERVIEMQNTIEVLNSKISEMERLQLLYQQEISKTRQKQRPFNEEACVSSLERKLQLYERKIESLRKQLDEKSISDHVSKNDFLYSSETLPTKSQRRTSVEQAPKEQLVRVEPTDIAGNMSNNHRSGSTKASSPREEKQNEPNAKALAVTDISEMKPIPPEVEQVKNESIILDQ</sequence>
<feature type="compositionally biased region" description="Acidic residues" evidence="2">
    <location>
        <begin position="273"/>
        <end position="292"/>
    </location>
</feature>
<evidence type="ECO:0000313" key="4">
    <source>
        <dbReference type="EMBL" id="KAF0975145.1"/>
    </source>
</evidence>
<keyword evidence="1" id="KW-0175">Coiled coil</keyword>
<evidence type="ECO:0000259" key="3">
    <source>
        <dbReference type="PROSITE" id="PS50006"/>
    </source>
</evidence>
<dbReference type="AlphaFoldDB" id="A0A6A5BNI5"/>
<dbReference type="Proteomes" id="UP000444721">
    <property type="component" value="Unassembled WGS sequence"/>
</dbReference>
<proteinExistence type="predicted"/>
<keyword evidence="5" id="KW-1185">Reference proteome</keyword>
<dbReference type="OrthoDB" id="687730at2759"/>
<protein>
    <recommendedName>
        <fullName evidence="3">FHA domain-containing protein</fullName>
    </recommendedName>
</protein>
<organism evidence="4 5">
    <name type="scientific">Naegleria fowleri</name>
    <name type="common">Brain eating amoeba</name>
    <dbReference type="NCBI Taxonomy" id="5763"/>
    <lineage>
        <taxon>Eukaryota</taxon>
        <taxon>Discoba</taxon>
        <taxon>Heterolobosea</taxon>
        <taxon>Tetramitia</taxon>
        <taxon>Eutetramitia</taxon>
        <taxon>Vahlkampfiidae</taxon>
        <taxon>Naegleria</taxon>
    </lineage>
</organism>
<dbReference type="VEuPathDB" id="AmoebaDB:FDP41_005898"/>
<dbReference type="PROSITE" id="PS50006">
    <property type="entry name" value="FHA_DOMAIN"/>
    <property type="match status" value="1"/>
</dbReference>
<dbReference type="VEuPathDB" id="AmoebaDB:NF0073920"/>
<feature type="coiled-coil region" evidence="1">
    <location>
        <begin position="430"/>
        <end position="457"/>
    </location>
</feature>
<dbReference type="VEuPathDB" id="AmoebaDB:NfTy_044310"/>
<dbReference type="RefSeq" id="XP_044559858.1">
    <property type="nucleotide sequence ID" value="XM_044709472.1"/>
</dbReference>
<comment type="caution">
    <text evidence="4">The sequence shown here is derived from an EMBL/GenBank/DDBJ whole genome shotgun (WGS) entry which is preliminary data.</text>
</comment>
<feature type="region of interest" description="Disordered" evidence="2">
    <location>
        <begin position="761"/>
        <end position="849"/>
    </location>
</feature>